<dbReference type="GO" id="GO:0003677">
    <property type="term" value="F:DNA binding"/>
    <property type="evidence" value="ECO:0007669"/>
    <property type="project" value="InterPro"/>
</dbReference>
<dbReference type="EC" id="2.1.1.113" evidence="2"/>
<dbReference type="GO" id="GO:0032259">
    <property type="term" value="P:methylation"/>
    <property type="evidence" value="ECO:0007669"/>
    <property type="project" value="UniProtKB-KW"/>
</dbReference>
<organism evidence="8">
    <name type="scientific">Pithovirus LCPAC201</name>
    <dbReference type="NCBI Taxonomy" id="2506591"/>
    <lineage>
        <taxon>Viruses</taxon>
        <taxon>Pithoviruses</taxon>
    </lineage>
</organism>
<keyword evidence="4 8" id="KW-0808">Transferase</keyword>
<reference evidence="8" key="1">
    <citation type="journal article" date="2019" name="MBio">
        <title>Virus Genomes from Deep Sea Sediments Expand the Ocean Megavirome and Support Independent Origins of Viral Gigantism.</title>
        <authorList>
            <person name="Backstrom D."/>
            <person name="Yutin N."/>
            <person name="Jorgensen S.L."/>
            <person name="Dharamshi J."/>
            <person name="Homa F."/>
            <person name="Zaremba-Niedwiedzka K."/>
            <person name="Spang A."/>
            <person name="Wolf Y.I."/>
            <person name="Koonin E.V."/>
            <person name="Ettema T.J."/>
        </authorList>
    </citation>
    <scope>NUCLEOTIDE SEQUENCE</scope>
</reference>
<proteinExistence type="inferred from homology"/>
<evidence type="ECO:0000313" key="8">
    <source>
        <dbReference type="EMBL" id="QBK90957.1"/>
    </source>
</evidence>
<evidence type="ECO:0000256" key="1">
    <source>
        <dbReference type="ARBA" id="ARBA00010203"/>
    </source>
</evidence>
<keyword evidence="6" id="KW-0680">Restriction system</keyword>
<evidence type="ECO:0000256" key="7">
    <source>
        <dbReference type="ARBA" id="ARBA00049120"/>
    </source>
</evidence>
<sequence length="463" mass="52680">MEPPRLPPKTIISPIPGTFPSTGEIFAPLPISQVVNSPTTQLKGNRLGVKIPTIKFGQMLPLETDFKTLNDIRTSRHKIERVNSGATFQPYNKYLTVGQGGLILTPKPGPSSSQTAALGKINLPPAVLEKLRIKFRALKRWQPRFIGGNFQIWNINKTKCQLCIDLVKYGINGRQIIIEVAENDWQKHDDIAYHFTGDILRKSRRWDQPSQEEYLIKNRGKVDQLMKSKRISQEDALFELVKAPGNFRPTLVLAILRYFFPNQTNISLHDPFAGWGDRLVGAMASNVVSTYLGFDLNPNLFQRYNEIYNTFKGESILTNFAILNQAYEKVNLVAINYANKFDLILTSPPFFWLELYYGVDFKYQSVEQWKIGFLYPAANNFATALRDNGILVINLSSIDINGPIDLITPLMEAINQTKSFTYLGLIAFAKPFSVKRPGQKTGWSSPQPLWIWRRNLRPLLKQT</sequence>
<protein>
    <recommendedName>
        <fullName evidence="2">site-specific DNA-methyltransferase (cytosine-N(4)-specific)</fullName>
        <ecNumber evidence="2">2.1.1.113</ecNumber>
    </recommendedName>
</protein>
<keyword evidence="5" id="KW-0949">S-adenosyl-L-methionine</keyword>
<gene>
    <name evidence="8" type="ORF">LCPAC201_02580</name>
</gene>
<dbReference type="GO" id="GO:0015667">
    <property type="term" value="F:site-specific DNA-methyltransferase (cytosine-N4-specific) activity"/>
    <property type="evidence" value="ECO:0007669"/>
    <property type="project" value="UniProtKB-EC"/>
</dbReference>
<keyword evidence="3 8" id="KW-0489">Methyltransferase</keyword>
<name>A0A481Z590_9VIRU</name>
<dbReference type="GO" id="GO:0009307">
    <property type="term" value="P:DNA restriction-modification system"/>
    <property type="evidence" value="ECO:0007669"/>
    <property type="project" value="UniProtKB-KW"/>
</dbReference>
<evidence type="ECO:0000256" key="4">
    <source>
        <dbReference type="ARBA" id="ARBA00022679"/>
    </source>
</evidence>
<accession>A0A481Z590</accession>
<dbReference type="InterPro" id="IPR017985">
    <property type="entry name" value="MeTrfase_CN4_CS"/>
</dbReference>
<dbReference type="Gene3D" id="3.40.50.150">
    <property type="entry name" value="Vaccinia Virus protein VP39"/>
    <property type="match status" value="1"/>
</dbReference>
<dbReference type="PROSITE" id="PS00093">
    <property type="entry name" value="N4_MTASE"/>
    <property type="match status" value="1"/>
</dbReference>
<evidence type="ECO:0000256" key="6">
    <source>
        <dbReference type="ARBA" id="ARBA00022747"/>
    </source>
</evidence>
<comment type="similarity">
    <text evidence="1">Belongs to the N(4)/N(6)-methyltransferase family. N(4) subfamily.</text>
</comment>
<dbReference type="EMBL" id="MK500504">
    <property type="protein sequence ID" value="QBK90957.1"/>
    <property type="molecule type" value="Genomic_DNA"/>
</dbReference>
<evidence type="ECO:0000256" key="5">
    <source>
        <dbReference type="ARBA" id="ARBA00022691"/>
    </source>
</evidence>
<dbReference type="SUPFAM" id="SSF53335">
    <property type="entry name" value="S-adenosyl-L-methionine-dependent methyltransferases"/>
    <property type="match status" value="1"/>
</dbReference>
<comment type="catalytic activity">
    <reaction evidence="7">
        <text>a 2'-deoxycytidine in DNA + S-adenosyl-L-methionine = an N(4)-methyl-2'-deoxycytidine in DNA + S-adenosyl-L-homocysteine + H(+)</text>
        <dbReference type="Rhea" id="RHEA:16857"/>
        <dbReference type="Rhea" id="RHEA-COMP:11369"/>
        <dbReference type="Rhea" id="RHEA-COMP:13674"/>
        <dbReference type="ChEBI" id="CHEBI:15378"/>
        <dbReference type="ChEBI" id="CHEBI:57856"/>
        <dbReference type="ChEBI" id="CHEBI:59789"/>
        <dbReference type="ChEBI" id="CHEBI:85452"/>
        <dbReference type="ChEBI" id="CHEBI:137933"/>
        <dbReference type="EC" id="2.1.1.113"/>
    </reaction>
</comment>
<evidence type="ECO:0000256" key="2">
    <source>
        <dbReference type="ARBA" id="ARBA00012185"/>
    </source>
</evidence>
<dbReference type="InterPro" id="IPR029063">
    <property type="entry name" value="SAM-dependent_MTases_sf"/>
</dbReference>
<evidence type="ECO:0000256" key="3">
    <source>
        <dbReference type="ARBA" id="ARBA00022603"/>
    </source>
</evidence>